<evidence type="ECO:0000313" key="4">
    <source>
        <dbReference type="Proteomes" id="UP000051952"/>
    </source>
</evidence>
<protein>
    <submittedName>
        <fullName evidence="3">Membrane-associated protein, putative</fullName>
    </submittedName>
</protein>
<organism evidence="3 4">
    <name type="scientific">Bodo saltans</name>
    <name type="common">Flagellated protozoan</name>
    <dbReference type="NCBI Taxonomy" id="75058"/>
    <lineage>
        <taxon>Eukaryota</taxon>
        <taxon>Discoba</taxon>
        <taxon>Euglenozoa</taxon>
        <taxon>Kinetoplastea</taxon>
        <taxon>Metakinetoplastina</taxon>
        <taxon>Eubodonida</taxon>
        <taxon>Bodonidae</taxon>
        <taxon>Bodo</taxon>
    </lineage>
</organism>
<dbReference type="OrthoDB" id="410026at2759"/>
<sequence>MSELEPLNQHFDFPEMASAPLPKDVGHFGNTYLRFTILFALLVVSIATLPLWLSPVIPYDIAYINAAITLSFSFVWLVVALNALRNYSKLNSIPMVGWDETFGLRSRKFKHLVIVPCYLDPLDVLHECVDTLTFQQHPQDLIVAITFEAKTPELQRKLDSVRNEYRDKFGDLLLLVHHLQVNEIPGGCSNKNFALREAYKFCSNHHGSRFKMDRYTITTCDTDSKFHPRYFEVLEAAYNAENPFEGVDVKMCVWQPPLFYNWNLDERPFFNRVTCIMRTTMMLGGLISFNLNPMSIFSYPMELGVISGFINPRYGVDDIIAKVRWMAHTNSQVPATVKSQSACCRWWPSPGLPWGSLSGRRHMNGAARSAAGLLGRLNRFTTSSSTGREDPSSVPSPGSSCSLCTTVCCCVLPVSLVSSPRFRFLGFTTPLLTSLALGRIVYAGPLAIAVQLFAFGLAFLIDALGARRLGIVEDINPARNLLHWISSPVVLLVYSLIAFISIVRFIFEGKAMAKHDMAGKNGLKSPTATGGQQPVVEKFHNDRTAMVSGRSVTSSRSHKDGDDKIVINSDA</sequence>
<feature type="transmembrane region" description="Helical" evidence="2">
    <location>
        <begin position="481"/>
        <end position="507"/>
    </location>
</feature>
<feature type="transmembrane region" description="Helical" evidence="2">
    <location>
        <begin position="61"/>
        <end position="84"/>
    </location>
</feature>
<feature type="transmembrane region" description="Helical" evidence="2">
    <location>
        <begin position="32"/>
        <end position="55"/>
    </location>
</feature>
<proteinExistence type="predicted"/>
<dbReference type="VEuPathDB" id="TriTrypDB:BSAL_35670"/>
<keyword evidence="2" id="KW-1133">Transmembrane helix</keyword>
<feature type="transmembrane region" description="Helical" evidence="2">
    <location>
        <begin position="440"/>
        <end position="461"/>
    </location>
</feature>
<dbReference type="SUPFAM" id="SSF53448">
    <property type="entry name" value="Nucleotide-diphospho-sugar transferases"/>
    <property type="match status" value="1"/>
</dbReference>
<dbReference type="AlphaFoldDB" id="A0A0S4JRW5"/>
<name>A0A0S4JRW5_BODSA</name>
<dbReference type="OMA" id="VFHYFII"/>
<evidence type="ECO:0000313" key="3">
    <source>
        <dbReference type="EMBL" id="CUG92130.1"/>
    </source>
</evidence>
<keyword evidence="2" id="KW-0812">Transmembrane</keyword>
<dbReference type="PANTHER" id="PTHR36851:SF1">
    <property type="entry name" value="GLYCO_TRANS_2-LIKE DOMAIN-CONTAINING PROTEIN"/>
    <property type="match status" value="1"/>
</dbReference>
<dbReference type="InterPro" id="IPR029044">
    <property type="entry name" value="Nucleotide-diphossugar_trans"/>
</dbReference>
<evidence type="ECO:0000256" key="2">
    <source>
        <dbReference type="SAM" id="Phobius"/>
    </source>
</evidence>
<dbReference type="Proteomes" id="UP000051952">
    <property type="component" value="Unassembled WGS sequence"/>
</dbReference>
<gene>
    <name evidence="3" type="ORF">BSAL_35670</name>
</gene>
<reference evidence="4" key="1">
    <citation type="submission" date="2015-09" db="EMBL/GenBank/DDBJ databases">
        <authorList>
            <consortium name="Pathogen Informatics"/>
        </authorList>
    </citation>
    <scope>NUCLEOTIDE SEQUENCE [LARGE SCALE GENOMIC DNA]</scope>
    <source>
        <strain evidence="4">Lake Konstanz</strain>
    </source>
</reference>
<keyword evidence="4" id="KW-1185">Reference proteome</keyword>
<dbReference type="PANTHER" id="PTHR36851">
    <property type="entry name" value="UNNAMED PRODUCT"/>
    <property type="match status" value="1"/>
</dbReference>
<accession>A0A0S4JRW5</accession>
<keyword evidence="2" id="KW-0472">Membrane</keyword>
<evidence type="ECO:0000256" key="1">
    <source>
        <dbReference type="SAM" id="MobiDB-lite"/>
    </source>
</evidence>
<feature type="region of interest" description="Disordered" evidence="1">
    <location>
        <begin position="546"/>
        <end position="571"/>
    </location>
</feature>
<dbReference type="EMBL" id="CYKH01002009">
    <property type="protein sequence ID" value="CUG92130.1"/>
    <property type="molecule type" value="Genomic_DNA"/>
</dbReference>